<reference evidence="7" key="1">
    <citation type="submission" date="2014-07" db="EMBL/GenBank/DDBJ databases">
        <authorList>
            <person name="Martin A.A"/>
            <person name="De Silva N."/>
        </authorList>
    </citation>
    <scope>NUCLEOTIDE SEQUENCE</scope>
</reference>
<dbReference type="PROSITE" id="PS50026">
    <property type="entry name" value="EGF_3"/>
    <property type="match status" value="2"/>
</dbReference>
<accession>A0A0K0F3W6</accession>
<feature type="domain" description="EGF-like" evidence="5">
    <location>
        <begin position="846"/>
        <end position="878"/>
    </location>
</feature>
<dbReference type="InterPro" id="IPR057086">
    <property type="entry name" value="GBD_Irg-7_N"/>
</dbReference>
<evidence type="ECO:0000313" key="7">
    <source>
        <dbReference type="Proteomes" id="UP000035680"/>
    </source>
</evidence>
<dbReference type="Proteomes" id="UP000035680">
    <property type="component" value="Unassembled WGS sequence"/>
</dbReference>
<name>A0A0K0F3W6_STRVS</name>
<dbReference type="CDD" id="cd00037">
    <property type="entry name" value="CLECT"/>
    <property type="match status" value="1"/>
</dbReference>
<dbReference type="InterPro" id="IPR016186">
    <property type="entry name" value="C-type_lectin-like/link_sf"/>
</dbReference>
<dbReference type="Pfam" id="PF23623">
    <property type="entry name" value="GBD_IRG7_N"/>
    <property type="match status" value="1"/>
</dbReference>
<dbReference type="Pfam" id="PF00059">
    <property type="entry name" value="Lectin_C"/>
    <property type="match status" value="1"/>
</dbReference>
<dbReference type="PROSITE" id="PS50041">
    <property type="entry name" value="C_TYPE_LECTIN_2"/>
    <property type="match status" value="1"/>
</dbReference>
<dbReference type="SMART" id="SM00034">
    <property type="entry name" value="CLECT"/>
    <property type="match status" value="1"/>
</dbReference>
<organism evidence="7 8">
    <name type="scientific">Strongyloides venezuelensis</name>
    <name type="common">Threadworm</name>
    <dbReference type="NCBI Taxonomy" id="75913"/>
    <lineage>
        <taxon>Eukaryota</taxon>
        <taxon>Metazoa</taxon>
        <taxon>Ecdysozoa</taxon>
        <taxon>Nematoda</taxon>
        <taxon>Chromadorea</taxon>
        <taxon>Rhabditida</taxon>
        <taxon>Tylenchina</taxon>
        <taxon>Panagrolaimomorpha</taxon>
        <taxon>Strongyloidoidea</taxon>
        <taxon>Strongyloididae</taxon>
        <taxon>Strongyloides</taxon>
    </lineage>
</organism>
<dbReference type="PANTHER" id="PTHR47324">
    <property type="entry name" value="PROTEIN IRG-7-RELATED"/>
    <property type="match status" value="1"/>
</dbReference>
<dbReference type="InterPro" id="IPR056861">
    <property type="entry name" value="HMCN1-like_VWA"/>
</dbReference>
<evidence type="ECO:0000259" key="5">
    <source>
        <dbReference type="PROSITE" id="PS50026"/>
    </source>
</evidence>
<dbReference type="Gene3D" id="2.10.25.10">
    <property type="entry name" value="Laminin"/>
    <property type="match status" value="2"/>
</dbReference>
<keyword evidence="4" id="KW-0245">EGF-like domain</keyword>
<dbReference type="Pfam" id="PF25106">
    <property type="entry name" value="VWA_4"/>
    <property type="match status" value="1"/>
</dbReference>
<reference evidence="8" key="2">
    <citation type="submission" date="2015-08" db="UniProtKB">
        <authorList>
            <consortium name="WormBaseParasite"/>
        </authorList>
    </citation>
    <scope>IDENTIFICATION</scope>
</reference>
<dbReference type="Pfam" id="PF24415">
    <property type="entry name" value="Ig_Irg-7"/>
    <property type="match status" value="3"/>
</dbReference>
<dbReference type="Gene3D" id="3.10.100.10">
    <property type="entry name" value="Mannose-Binding Protein A, subunit A"/>
    <property type="match status" value="1"/>
</dbReference>
<dbReference type="InterPro" id="IPR053295">
    <property type="entry name" value="Innate_immunity_reg"/>
</dbReference>
<proteinExistence type="predicted"/>
<comment type="subcellular location">
    <subcellularLocation>
        <location evidence="1">Secreted</location>
    </subcellularLocation>
</comment>
<comment type="caution">
    <text evidence="4">Lacks conserved residue(s) required for the propagation of feature annotation.</text>
</comment>
<feature type="disulfide bond" evidence="4">
    <location>
        <begin position="868"/>
        <end position="877"/>
    </location>
</feature>
<evidence type="ECO:0000256" key="4">
    <source>
        <dbReference type="PROSITE-ProRule" id="PRU00076"/>
    </source>
</evidence>
<dbReference type="STRING" id="75913.A0A0K0F3W6"/>
<dbReference type="PROSITE" id="PS01186">
    <property type="entry name" value="EGF_2"/>
    <property type="match status" value="2"/>
</dbReference>
<keyword evidence="7" id="KW-1185">Reference proteome</keyword>
<dbReference type="PROSITE" id="PS00022">
    <property type="entry name" value="EGF_1"/>
    <property type="match status" value="3"/>
</dbReference>
<keyword evidence="3" id="KW-0732">Signal</keyword>
<evidence type="ECO:0000259" key="6">
    <source>
        <dbReference type="PROSITE" id="PS50041"/>
    </source>
</evidence>
<protein>
    <submittedName>
        <fullName evidence="8">EGF-like domain-containing protein</fullName>
    </submittedName>
</protein>
<evidence type="ECO:0000313" key="8">
    <source>
        <dbReference type="WBParaSite" id="SVE_0350100.1"/>
    </source>
</evidence>
<dbReference type="PANTHER" id="PTHR47324:SF2">
    <property type="entry name" value="EGF-LIKE DOMAIN-CONTAINING PROTEIN-RELATED"/>
    <property type="match status" value="1"/>
</dbReference>
<dbReference type="SMART" id="SM00604">
    <property type="entry name" value="MD"/>
    <property type="match status" value="1"/>
</dbReference>
<feature type="domain" description="C-type lectin" evidence="6">
    <location>
        <begin position="1172"/>
        <end position="1294"/>
    </location>
</feature>
<dbReference type="InterPro" id="IPR006582">
    <property type="entry name" value="MD_domain"/>
</dbReference>
<feature type="domain" description="EGF-like" evidence="5">
    <location>
        <begin position="364"/>
        <end position="397"/>
    </location>
</feature>
<keyword evidence="4" id="KW-1015">Disulfide bond</keyword>
<evidence type="ECO:0000256" key="3">
    <source>
        <dbReference type="ARBA" id="ARBA00022729"/>
    </source>
</evidence>
<dbReference type="InterPro" id="IPR000742">
    <property type="entry name" value="EGF"/>
</dbReference>
<dbReference type="WBParaSite" id="SVE_0350100.1">
    <property type="protein sequence ID" value="SVE_0350100.1"/>
    <property type="gene ID" value="SVE_0350100"/>
</dbReference>
<dbReference type="InterPro" id="IPR001304">
    <property type="entry name" value="C-type_lectin-like"/>
</dbReference>
<sequence length="1944" mass="220295">MCLFLLASNISINSLITQSFLSEKYIKFIIIKEYIKSINDTMKSYVILLVFFFHNYCKPSNIENYTSRHVWSNKLTKNDLLEIFLSSPACKKNSTILHHDGMSGNGDRIMIGTSKKCNEMFTFPVDSSMRNLYILIDSLGFGFPTGELYDPSNNEVMPCSDQNIENYGYIASYCNIFSLNGGGYFQYSISSFDNYPCSLSIFSDTTIVSDGGFINDLTSDNVQDILPIGNEGIQKIPIIGEPSYFAFQMTGLSNSYGPQKVKIKSNTGNTFVYNVEKRINCSANNYIGPFTCTTNGYNALFINGKDDNGYDFERFYTFNCKNNIIPTTQIPPTYLPPIDKCFNNGTLIKPPSSPEFCSCPKYYTGKQCENKLCFNDGTLGPDDECICMNYWSGEFCQNMICSDLADHDDEGNEKAFTFIIRTTTSILSYKYTILEIAREILSNYILNKPSYFVKFVIVTVANGEIRYINEMDDVNDFYEAIESLEYFESNSCLDSLEEALITALQTNSLLIYTKSPIFVFSDALSDDSEEIKGQLLNNIVYFQGPIFFILLKSNTLNCPIDTSNNDYKNLFHISQMSQGLVSRVDNENDTFNLVTKIGSYIYDIGTLLQNDFSDSCNYAPKYQAFFVDDSIKSFTLLVSSNNAHFDIFDSNRLLLVPVNITNIGDTKLLFFNSTTIGNYELQALNSDAGACQYRIFAETKYKLYFGVSTRIIEDVDYRMTIYNNDYNLVSKFKKLIYPNDTDNLLIESLIWTNDEKTGLRKILYGSNGKFRNGCSYHLFFGSWKCLSREMKFYINVIVSDGMGNIIQRTKSGFCAAFNPTPIPPSGCQNGGVEGYNGTCVCTEGYTGDKCQYLICQNDGVSKNGYCECRGGYAGKFCKVIECTEKNTNNDFPKTKKSLTFLLHESMTTRTMVNSLLEYSYQMIRDINSQKKDFISFYQLITFNDNSSKIYVDSSNPNDFVNGLQNLSDTLMNDEGFSCNYLNLYEAMHKVLFDPNTSQYGYFYVFINGIPLQDVSTFTEAKNFLELLNIQLNIVQVSGAPCGYSISNSPEMASLLEIVSSTDGSFYNVEPILSGNVLKTISSQYSSQTIYENYFEDCSSNSINLNFPIDSKTQTVTINILGNLIHDPLYIPPNNDFVYRYNFSLISSIYNDYAYGNRVDRIVKACDDNWINYDSYCWLLVDSKVSWEESKKSCNDNNANLATIYNKNDKRFLENYLGDGEFWIGLNDIQRNGTFVWDQGNLNSSSLSRSSFVDWIPKQPNLKYQCVYNNINVEDKNNNGWITGDCLEKKYYVCVKHVYDSKHTSTHSNNNQLPKGLWNLKLQTTDGSCHIKITSQTDILLYSAFSQNKFDDFGLTSPSQGNDIFNYMLVHSIGLEDILEPNNEGKLLNFMMFPQNNMTLVGMGNITERDGCLYQYVSTKFICPYKNFRISITGVDRFGYSFQRLLPITCPSINIKGECKNGGVPMANSCFCSLFWTGNNCDIIQCLYGKPNYNFQKCVCNDGYIGDHCTIAVCTRKNGNNTSELDNNNKAFILAIDGESTGEMEDILNNIEELLTNVFDEAEYIKKNKFTRFIGVVFRDSTYLSGGGVSDIFDTTDKRYFISRIKSEIIKNPYKSTTNVNTRLILTALIKVLSNSTIPPLSQAYVITNSNAEDYDKIEDALYRIGYKHTKVDIIIIGDENLPGNVSFNDNEINSLFKIAYTSGGNFYQVPKYLALIDFWNSLLITEIGTYTTTKKLSTHCKDTIEYIQMSSKGTLLVLDVYSLTESVIKILDPNNNEVEITGEIRTKTNSLILIRKTESQLIPGVWKVKLLTEKNSDSFCHVSARILEDNPPHIAFNPDVAEDGGRHSDYSTQYTTANYEKNAIVAATPFGILTYVQIHDISGTELLWSSSLISREKCGFKYITKDLFFCKIPTFVISINGIDDDGHAFRMIQTIYCYGHKNLQ</sequence>
<dbReference type="SUPFAM" id="SSF56436">
    <property type="entry name" value="C-type lectin-like"/>
    <property type="match status" value="1"/>
</dbReference>
<evidence type="ECO:0000256" key="2">
    <source>
        <dbReference type="ARBA" id="ARBA00022525"/>
    </source>
</evidence>
<dbReference type="InterPro" id="IPR016187">
    <property type="entry name" value="CTDL_fold"/>
</dbReference>
<evidence type="ECO:0000256" key="1">
    <source>
        <dbReference type="ARBA" id="ARBA00004613"/>
    </source>
</evidence>
<feature type="disulfide bond" evidence="4">
    <location>
        <begin position="387"/>
        <end position="396"/>
    </location>
</feature>
<keyword evidence="2" id="KW-0964">Secreted</keyword>
<dbReference type="InterPro" id="IPR057085">
    <property type="entry name" value="Ig_Irg-7"/>
</dbReference>